<dbReference type="Proteomes" id="UP001438707">
    <property type="component" value="Unassembled WGS sequence"/>
</dbReference>
<organism evidence="1 2">
    <name type="scientific">Apatococcus lobatus</name>
    <dbReference type="NCBI Taxonomy" id="904363"/>
    <lineage>
        <taxon>Eukaryota</taxon>
        <taxon>Viridiplantae</taxon>
        <taxon>Chlorophyta</taxon>
        <taxon>core chlorophytes</taxon>
        <taxon>Trebouxiophyceae</taxon>
        <taxon>Chlorellales</taxon>
        <taxon>Chlorellaceae</taxon>
        <taxon>Apatococcus</taxon>
    </lineage>
</organism>
<protein>
    <submittedName>
        <fullName evidence="1">Uncharacterized protein</fullName>
    </submittedName>
</protein>
<evidence type="ECO:0000313" key="2">
    <source>
        <dbReference type="Proteomes" id="UP001438707"/>
    </source>
</evidence>
<evidence type="ECO:0000313" key="1">
    <source>
        <dbReference type="EMBL" id="KAK9835881.1"/>
    </source>
</evidence>
<proteinExistence type="predicted"/>
<keyword evidence="2" id="KW-1185">Reference proteome</keyword>
<sequence>MYRSDCELWGKVQCADITYLLRNRARQHLRYPEAHRKQQQLVHEQQTQQMVLHDPLCTYQQQQGAELTSPSKGF</sequence>
<name>A0AAW1RR56_9CHLO</name>
<dbReference type="AlphaFoldDB" id="A0AAW1RR56"/>
<comment type="caution">
    <text evidence="1">The sequence shown here is derived from an EMBL/GenBank/DDBJ whole genome shotgun (WGS) entry which is preliminary data.</text>
</comment>
<reference evidence="1 2" key="1">
    <citation type="journal article" date="2024" name="Nat. Commun.">
        <title>Phylogenomics reveals the evolutionary origins of lichenization in chlorophyte algae.</title>
        <authorList>
            <person name="Puginier C."/>
            <person name="Libourel C."/>
            <person name="Otte J."/>
            <person name="Skaloud P."/>
            <person name="Haon M."/>
            <person name="Grisel S."/>
            <person name="Petersen M."/>
            <person name="Berrin J.G."/>
            <person name="Delaux P.M."/>
            <person name="Dal Grande F."/>
            <person name="Keller J."/>
        </authorList>
    </citation>
    <scope>NUCLEOTIDE SEQUENCE [LARGE SCALE GENOMIC DNA]</scope>
    <source>
        <strain evidence="1 2">SAG 2145</strain>
    </source>
</reference>
<dbReference type="EMBL" id="JALJOS010000008">
    <property type="protein sequence ID" value="KAK9835881.1"/>
    <property type="molecule type" value="Genomic_DNA"/>
</dbReference>
<gene>
    <name evidence="1" type="ORF">WJX74_010129</name>
</gene>
<accession>A0AAW1RR56</accession>